<evidence type="ECO:0000313" key="4">
    <source>
        <dbReference type="Proteomes" id="UP000035100"/>
    </source>
</evidence>
<accession>A0A0D0PE57</accession>
<proteinExistence type="predicted"/>
<feature type="compositionally biased region" description="Acidic residues" evidence="1">
    <location>
        <begin position="1"/>
        <end position="14"/>
    </location>
</feature>
<feature type="region of interest" description="Disordered" evidence="1">
    <location>
        <begin position="1"/>
        <end position="27"/>
    </location>
</feature>
<dbReference type="PANTHER" id="PTHR37826">
    <property type="entry name" value="FLOTILLIN BAND_7_5 DOMAIN PROTEIN"/>
    <property type="match status" value="1"/>
</dbReference>
<dbReference type="AlphaFoldDB" id="A0A0D0PE57"/>
<dbReference type="PATRIC" id="fig|1123501.6.peg.2146"/>
<sequence length="383" mass="43165">MTDTTTETDGDFDGDGLPPPPDEEHRFPCEQCGAQLTYRPGETVLTCPYCGHEQHISPGSEDAAEAAFREHDFERALGGAMAGAEYEESRVVACPNCGARVEIAEVTQATRCPFCDTPVITDTGTHRHIKPQGVVPFALTEDRARDELKVWLRSLWFAPNALKDYARHGRAMNGVYVPYWTFDADTRSQYTGMRGDHYYVTRTVMRDGKRQTVRERRTRWRAARGRVSRFFDDVIVLASRSLPKKYADALEPWNLSEMKPYAPEWLAGFSAEGYQVELPDGYSEARQIMDGVIRQDVRADIGGDVQRISSLHTDVNDVTFKHVLLPIWIAAYKFRGQTYRFVVNGQSGEVQGERPYSPWKIAFAVILGLIAAGIAFYVYGQTQ</sequence>
<dbReference type="OrthoDB" id="3182597at2"/>
<feature type="transmembrane region" description="Helical" evidence="2">
    <location>
        <begin position="361"/>
        <end position="380"/>
    </location>
</feature>
<comment type="caution">
    <text evidence="3">The sequence shown here is derived from an EMBL/GenBank/DDBJ whole genome shotgun (WGS) entry which is preliminary data.</text>
</comment>
<evidence type="ECO:0000256" key="1">
    <source>
        <dbReference type="SAM" id="MobiDB-lite"/>
    </source>
</evidence>
<dbReference type="eggNOG" id="COG1594">
    <property type="taxonomic scope" value="Bacteria"/>
</dbReference>
<evidence type="ECO:0000313" key="3">
    <source>
        <dbReference type="EMBL" id="KIQ69686.1"/>
    </source>
</evidence>
<keyword evidence="2" id="KW-1133">Transmembrane helix</keyword>
<dbReference type="Proteomes" id="UP000035100">
    <property type="component" value="Unassembled WGS sequence"/>
</dbReference>
<reference evidence="3 4" key="1">
    <citation type="submission" date="2013-01" db="EMBL/GenBank/DDBJ databases">
        <authorList>
            <person name="Fiebig A."/>
            <person name="Goeker M."/>
            <person name="Klenk H.-P.P."/>
        </authorList>
    </citation>
    <scope>NUCLEOTIDE SEQUENCE [LARGE SCALE GENOMIC DNA]</scope>
    <source>
        <strain evidence="3 4">DSM 24838</strain>
    </source>
</reference>
<organism evidence="3 4">
    <name type="scientific">Wenxinia marina DSM 24838</name>
    <dbReference type="NCBI Taxonomy" id="1123501"/>
    <lineage>
        <taxon>Bacteria</taxon>
        <taxon>Pseudomonadati</taxon>
        <taxon>Pseudomonadota</taxon>
        <taxon>Alphaproteobacteria</taxon>
        <taxon>Rhodobacterales</taxon>
        <taxon>Roseobacteraceae</taxon>
        <taxon>Wenxinia</taxon>
    </lineage>
</organism>
<evidence type="ECO:0008006" key="5">
    <source>
        <dbReference type="Google" id="ProtNLM"/>
    </source>
</evidence>
<name>A0A0D0PE57_9RHOB</name>
<dbReference type="STRING" id="1123501.Wenmar_02050"/>
<dbReference type="RefSeq" id="WP_018304900.1">
    <property type="nucleotide sequence ID" value="NZ_KB902316.1"/>
</dbReference>
<gene>
    <name evidence="3" type="ORF">Wenmar_02050</name>
</gene>
<keyword evidence="2" id="KW-0812">Transmembrane</keyword>
<dbReference type="EMBL" id="AONG01000009">
    <property type="protein sequence ID" value="KIQ69686.1"/>
    <property type="molecule type" value="Genomic_DNA"/>
</dbReference>
<keyword evidence="2" id="KW-0472">Membrane</keyword>
<dbReference type="Gene3D" id="2.20.28.30">
    <property type="entry name" value="RNA polymerase ii, chain L"/>
    <property type="match status" value="1"/>
</dbReference>
<keyword evidence="4" id="KW-1185">Reference proteome</keyword>
<protein>
    <recommendedName>
        <fullName evidence="5">Replication restart DNA helicase PriA</fullName>
    </recommendedName>
</protein>
<dbReference type="PANTHER" id="PTHR37826:SF3">
    <property type="entry name" value="J DOMAIN-CONTAINING PROTEIN"/>
    <property type="match status" value="1"/>
</dbReference>
<evidence type="ECO:0000256" key="2">
    <source>
        <dbReference type="SAM" id="Phobius"/>
    </source>
</evidence>